<dbReference type="Gene3D" id="3.20.20.60">
    <property type="entry name" value="Phosphoenolpyruvate-binding domains"/>
    <property type="match status" value="1"/>
</dbReference>
<keyword evidence="2" id="KW-1185">Reference proteome</keyword>
<dbReference type="PANTHER" id="PTHR42905">
    <property type="entry name" value="PHOSPHOENOLPYRUVATE CARBOXYLASE"/>
    <property type="match status" value="1"/>
</dbReference>
<dbReference type="PANTHER" id="PTHR42905:SF16">
    <property type="entry name" value="CARBOXYPHOSPHONOENOLPYRUVATE PHOSPHONOMUTASE-LIKE PROTEIN (AFU_ORTHOLOGUE AFUA_5G07230)"/>
    <property type="match status" value="1"/>
</dbReference>
<dbReference type="Proteomes" id="UP001645859">
    <property type="component" value="Unassembled WGS sequence"/>
</dbReference>
<dbReference type="SUPFAM" id="SSF51621">
    <property type="entry name" value="Phosphoenolpyruvate/pyruvate domain"/>
    <property type="match status" value="1"/>
</dbReference>
<proteinExistence type="predicted"/>
<keyword evidence="1" id="KW-0456">Lyase</keyword>
<evidence type="ECO:0000313" key="1">
    <source>
        <dbReference type="EMBL" id="MBL3679298.1"/>
    </source>
</evidence>
<reference evidence="1 2" key="1">
    <citation type="submission" date="2018-09" db="EMBL/GenBank/DDBJ databases">
        <title>Comparative genomics of Leucobacter spp.</title>
        <authorList>
            <person name="Reis A.C."/>
            <person name="Kolvenbach B.A."/>
            <person name="Corvini P.F.X."/>
            <person name="Nunes O.C."/>
        </authorList>
    </citation>
    <scope>NUCLEOTIDE SEQUENCE [LARGE SCALE GENOMIC DNA]</scope>
    <source>
        <strain evidence="1 2">TAN 31504</strain>
    </source>
</reference>
<dbReference type="InterPro" id="IPR015813">
    <property type="entry name" value="Pyrv/PenolPyrv_kinase-like_dom"/>
</dbReference>
<dbReference type="CDD" id="cd00377">
    <property type="entry name" value="ICL_PEPM"/>
    <property type="match status" value="1"/>
</dbReference>
<gene>
    <name evidence="1" type="ORF">D3230_08295</name>
</gene>
<sequence>MNAQTHPRTPTRVAVDAQALAQLYAAPEILRVVNVWDAASARVVAELPGTRAIATAGHSIAASHGYADGEQIPLDLMLASIGRIAAAAEHFPVTADLDGGYGDVSETVRRAIGVGVSGANIEDRMRPFGESVAIMRAAVRTGEQEGIAFALNARTDALVRNPERPRAEAIAEAIERGRAYRDEGATCIFVPGVLSEEDTLALVAGIGPQAVSVIGLPGALTAAAYEKLGVARISYGPMPQNVALTALKRLGESLHGDGVIPAETEQLNNF</sequence>
<comment type="caution">
    <text evidence="1">The sequence shown here is derived from an EMBL/GenBank/DDBJ whole genome shotgun (WGS) entry which is preliminary data.</text>
</comment>
<dbReference type="RefSeq" id="WP_202344579.1">
    <property type="nucleotide sequence ID" value="NZ_BAAAPI010000015.1"/>
</dbReference>
<dbReference type="InterPro" id="IPR039556">
    <property type="entry name" value="ICL/PEPM"/>
</dbReference>
<organism evidence="1 2">
    <name type="scientific">Leucobacter chromiireducens subsp. solipictus</name>
    <dbReference type="NCBI Taxonomy" id="398235"/>
    <lineage>
        <taxon>Bacteria</taxon>
        <taxon>Bacillati</taxon>
        <taxon>Actinomycetota</taxon>
        <taxon>Actinomycetes</taxon>
        <taxon>Micrococcales</taxon>
        <taxon>Microbacteriaceae</taxon>
        <taxon>Leucobacter</taxon>
    </lineage>
</organism>
<dbReference type="EMBL" id="QYAC01000004">
    <property type="protein sequence ID" value="MBL3679298.1"/>
    <property type="molecule type" value="Genomic_DNA"/>
</dbReference>
<name>A0ABS1SFH5_9MICO</name>
<protein>
    <submittedName>
        <fullName evidence="1">Isocitrate lyase/phosphoenolpyruvate mutase family protein</fullName>
    </submittedName>
</protein>
<evidence type="ECO:0000313" key="2">
    <source>
        <dbReference type="Proteomes" id="UP001645859"/>
    </source>
</evidence>
<accession>A0ABS1SFH5</accession>
<dbReference type="GO" id="GO:0016829">
    <property type="term" value="F:lyase activity"/>
    <property type="evidence" value="ECO:0007669"/>
    <property type="project" value="UniProtKB-KW"/>
</dbReference>
<dbReference type="InterPro" id="IPR040442">
    <property type="entry name" value="Pyrv_kinase-like_dom_sf"/>
</dbReference>
<dbReference type="Pfam" id="PF13714">
    <property type="entry name" value="PEP_mutase"/>
    <property type="match status" value="1"/>
</dbReference>